<evidence type="ECO:0000256" key="1">
    <source>
        <dbReference type="SAM" id="MobiDB-lite"/>
    </source>
</evidence>
<organism evidence="3 4">
    <name type="scientific">Nonomuraea spiralis</name>
    <dbReference type="NCBI Taxonomy" id="46182"/>
    <lineage>
        <taxon>Bacteria</taxon>
        <taxon>Bacillati</taxon>
        <taxon>Actinomycetota</taxon>
        <taxon>Actinomycetes</taxon>
        <taxon>Streptosporangiales</taxon>
        <taxon>Streptosporangiaceae</taxon>
        <taxon>Nonomuraea</taxon>
    </lineage>
</organism>
<dbReference type="PANTHER" id="PTHR41521:SF4">
    <property type="entry name" value="BLR0684 PROTEIN"/>
    <property type="match status" value="1"/>
</dbReference>
<feature type="compositionally biased region" description="Basic residues" evidence="1">
    <location>
        <begin position="47"/>
        <end position="63"/>
    </location>
</feature>
<dbReference type="Gene3D" id="3.30.70.100">
    <property type="match status" value="1"/>
</dbReference>
<feature type="domain" description="DUF1330" evidence="2">
    <location>
        <begin position="82"/>
        <end position="161"/>
    </location>
</feature>
<feature type="region of interest" description="Disordered" evidence="1">
    <location>
        <begin position="1"/>
        <end position="22"/>
    </location>
</feature>
<dbReference type="Pfam" id="PF07045">
    <property type="entry name" value="DUF1330"/>
    <property type="match status" value="1"/>
</dbReference>
<dbReference type="Proteomes" id="UP001589647">
    <property type="component" value="Unassembled WGS sequence"/>
</dbReference>
<accession>A0ABV5ILQ8</accession>
<dbReference type="InterPro" id="IPR011008">
    <property type="entry name" value="Dimeric_a/b-barrel"/>
</dbReference>
<protein>
    <submittedName>
        <fullName evidence="3">DUF1330 domain-containing protein</fullName>
    </submittedName>
</protein>
<feature type="region of interest" description="Disordered" evidence="1">
    <location>
        <begin position="35"/>
        <end position="80"/>
    </location>
</feature>
<sequence>MPPLPPRSGASPSPSHPELASSALWLAALDEVTFPVESAEPAERPQTRSRPHPRPRGSCRTSRRTWPPSGGHRQPAQSAAHPEIAEYIERLPATFEPYGGRYLVHATQHEVKEGSRPGHVVMLGFPGIAEAQAWWDSPAYREIAPLRSRNIETDLILVDGVPENYVPTAAVTALRQVTTSPA</sequence>
<proteinExistence type="predicted"/>
<evidence type="ECO:0000259" key="2">
    <source>
        <dbReference type="Pfam" id="PF07045"/>
    </source>
</evidence>
<dbReference type="EMBL" id="JBHMEI010000029">
    <property type="protein sequence ID" value="MFB9205468.1"/>
    <property type="molecule type" value="Genomic_DNA"/>
</dbReference>
<evidence type="ECO:0000313" key="3">
    <source>
        <dbReference type="EMBL" id="MFB9205468.1"/>
    </source>
</evidence>
<dbReference type="InterPro" id="IPR010753">
    <property type="entry name" value="DUF1330"/>
</dbReference>
<dbReference type="SUPFAM" id="SSF54909">
    <property type="entry name" value="Dimeric alpha+beta barrel"/>
    <property type="match status" value="1"/>
</dbReference>
<evidence type="ECO:0000313" key="4">
    <source>
        <dbReference type="Proteomes" id="UP001589647"/>
    </source>
</evidence>
<reference evidence="3 4" key="1">
    <citation type="submission" date="2024-09" db="EMBL/GenBank/DDBJ databases">
        <authorList>
            <person name="Sun Q."/>
            <person name="Mori K."/>
        </authorList>
    </citation>
    <scope>NUCLEOTIDE SEQUENCE [LARGE SCALE GENOMIC DNA]</scope>
    <source>
        <strain evidence="3 4">CCM 3426</strain>
    </source>
</reference>
<dbReference type="PANTHER" id="PTHR41521">
    <property type="match status" value="1"/>
</dbReference>
<name>A0ABV5ILQ8_9ACTN</name>
<comment type="caution">
    <text evidence="3">The sequence shown here is derived from an EMBL/GenBank/DDBJ whole genome shotgun (WGS) entry which is preliminary data.</text>
</comment>
<keyword evidence="4" id="KW-1185">Reference proteome</keyword>
<dbReference type="RefSeq" id="WP_229824794.1">
    <property type="nucleotide sequence ID" value="NZ_BMRC01000025.1"/>
</dbReference>
<gene>
    <name evidence="3" type="ORF">ACFFV7_30040</name>
</gene>